<dbReference type="eggNOG" id="ENOG5030PKS">
    <property type="taxonomic scope" value="Bacteria"/>
</dbReference>
<dbReference type="EMBL" id="CP000804">
    <property type="protein sequence ID" value="ABU56692.1"/>
    <property type="molecule type" value="Genomic_DNA"/>
</dbReference>
<dbReference type="HOGENOM" id="CLU_1508018_0_0_0"/>
<dbReference type="KEGG" id="rca:Rcas_0562"/>
<reference evidence="2 3" key="1">
    <citation type="submission" date="2007-08" db="EMBL/GenBank/DDBJ databases">
        <title>Complete sequence of Roseiflexus castenholzii DSM 13941.</title>
        <authorList>
            <consortium name="US DOE Joint Genome Institute"/>
            <person name="Copeland A."/>
            <person name="Lucas S."/>
            <person name="Lapidus A."/>
            <person name="Barry K."/>
            <person name="Glavina del Rio T."/>
            <person name="Dalin E."/>
            <person name="Tice H."/>
            <person name="Pitluck S."/>
            <person name="Thompson L.S."/>
            <person name="Brettin T."/>
            <person name="Bruce D."/>
            <person name="Detter J.C."/>
            <person name="Han C."/>
            <person name="Tapia R."/>
            <person name="Schmutz J."/>
            <person name="Larimer F."/>
            <person name="Land M."/>
            <person name="Hauser L."/>
            <person name="Kyrpides N."/>
            <person name="Mikhailova N."/>
            <person name="Bryant D.A."/>
            <person name="Hanada S."/>
            <person name="Tsukatani Y."/>
            <person name="Richardson P."/>
        </authorList>
    </citation>
    <scope>NUCLEOTIDE SEQUENCE [LARGE SCALE GENOMIC DNA]</scope>
    <source>
        <strain evidence="3">DSM 13941 / HLO8</strain>
    </source>
</reference>
<keyword evidence="1" id="KW-0812">Transmembrane</keyword>
<organism evidence="2 3">
    <name type="scientific">Roseiflexus castenholzii (strain DSM 13941 / HLO8)</name>
    <dbReference type="NCBI Taxonomy" id="383372"/>
    <lineage>
        <taxon>Bacteria</taxon>
        <taxon>Bacillati</taxon>
        <taxon>Chloroflexota</taxon>
        <taxon>Chloroflexia</taxon>
        <taxon>Chloroflexales</taxon>
        <taxon>Roseiflexineae</taxon>
        <taxon>Roseiflexaceae</taxon>
        <taxon>Roseiflexus</taxon>
    </lineage>
</organism>
<name>A7NGU5_ROSCS</name>
<feature type="transmembrane region" description="Helical" evidence="1">
    <location>
        <begin position="62"/>
        <end position="84"/>
    </location>
</feature>
<proteinExistence type="predicted"/>
<accession>A7NGU5</accession>
<keyword evidence="3" id="KW-1185">Reference proteome</keyword>
<feature type="transmembrane region" description="Helical" evidence="1">
    <location>
        <begin position="122"/>
        <end position="143"/>
    </location>
</feature>
<feature type="transmembrane region" description="Helical" evidence="1">
    <location>
        <begin position="163"/>
        <end position="181"/>
    </location>
</feature>
<dbReference type="AlphaFoldDB" id="A7NGU5"/>
<gene>
    <name evidence="2" type="ordered locus">Rcas_0562</name>
</gene>
<evidence type="ECO:0000313" key="2">
    <source>
        <dbReference type="EMBL" id="ABU56692.1"/>
    </source>
</evidence>
<evidence type="ECO:0000256" key="1">
    <source>
        <dbReference type="SAM" id="Phobius"/>
    </source>
</evidence>
<keyword evidence="1" id="KW-0472">Membrane</keyword>
<evidence type="ECO:0000313" key="3">
    <source>
        <dbReference type="Proteomes" id="UP000000263"/>
    </source>
</evidence>
<protein>
    <submittedName>
        <fullName evidence="2">Uncharacterized protein</fullName>
    </submittedName>
</protein>
<sequence length="210" mass="23901">MVTGNWYYYRRQTQSGEYMRPPVEFWLTTGLVILTRIGDGLSTHLVTPDLSREMNPLAAGGWPALIAAAAVVLVFSTALNYCYLFRPVDNFPQAGGLSLGAFKRHYFDPRANQTLATRTGSVLAYVFGYIVPRTLSAWSLLLIVNNLLTAFEFEPYISLKKTYPVWIAFYLMLPVLALTFLERLQRRDFSRYQEAHARAERPRNDESATS</sequence>
<keyword evidence="1" id="KW-1133">Transmembrane helix</keyword>
<dbReference type="Proteomes" id="UP000000263">
    <property type="component" value="Chromosome"/>
</dbReference>